<comment type="caution">
    <text evidence="2">The sequence shown here is derived from an EMBL/GenBank/DDBJ whole genome shotgun (WGS) entry which is preliminary data.</text>
</comment>
<evidence type="ECO:0000313" key="3">
    <source>
        <dbReference type="Proteomes" id="UP001492380"/>
    </source>
</evidence>
<sequence length="119" mass="12546">MKSFAALFLALAAFFTATQGFVVTMYDNDDCTGASRSRNVWDNTCAFTDGFQSFKMTTHGGKLQQLTAYSRQACAGTSTKKVCAAGVNAVDLNKCIKARNSNGGSNALSSYSNGGVCPN</sequence>
<gene>
    <name evidence="2" type="ORF">HDK90DRAFT_508821</name>
</gene>
<keyword evidence="3" id="KW-1185">Reference proteome</keyword>
<evidence type="ECO:0008006" key="4">
    <source>
        <dbReference type="Google" id="ProtNLM"/>
    </source>
</evidence>
<organism evidence="2 3">
    <name type="scientific">Phyllosticta capitalensis</name>
    <dbReference type="NCBI Taxonomy" id="121624"/>
    <lineage>
        <taxon>Eukaryota</taxon>
        <taxon>Fungi</taxon>
        <taxon>Dikarya</taxon>
        <taxon>Ascomycota</taxon>
        <taxon>Pezizomycotina</taxon>
        <taxon>Dothideomycetes</taxon>
        <taxon>Dothideomycetes incertae sedis</taxon>
        <taxon>Botryosphaeriales</taxon>
        <taxon>Phyllostictaceae</taxon>
        <taxon>Phyllosticta</taxon>
    </lineage>
</organism>
<feature type="signal peptide" evidence="1">
    <location>
        <begin position="1"/>
        <end position="20"/>
    </location>
</feature>
<reference evidence="2 3" key="1">
    <citation type="submission" date="2024-04" db="EMBL/GenBank/DDBJ databases">
        <title>Phyllosticta paracitricarpa is synonymous to the EU quarantine fungus P. citricarpa based on phylogenomic analyses.</title>
        <authorList>
            <consortium name="Lawrence Berkeley National Laboratory"/>
            <person name="Van Ingen-Buijs V.A."/>
            <person name="Van Westerhoven A.C."/>
            <person name="Haridas S."/>
            <person name="Skiadas P."/>
            <person name="Martin F."/>
            <person name="Groenewald J.Z."/>
            <person name="Crous P.W."/>
            <person name="Seidl M.F."/>
        </authorList>
    </citation>
    <scope>NUCLEOTIDE SEQUENCE [LARGE SCALE GENOMIC DNA]</scope>
    <source>
        <strain evidence="2 3">CBS 123374</strain>
    </source>
</reference>
<evidence type="ECO:0000313" key="2">
    <source>
        <dbReference type="EMBL" id="KAK8240330.1"/>
    </source>
</evidence>
<feature type="chain" id="PRO_5045948458" description="Secreted protein" evidence="1">
    <location>
        <begin position="21"/>
        <end position="119"/>
    </location>
</feature>
<name>A0ABR1YVV5_9PEZI</name>
<accession>A0ABR1YVV5</accession>
<evidence type="ECO:0000256" key="1">
    <source>
        <dbReference type="SAM" id="SignalP"/>
    </source>
</evidence>
<protein>
    <recommendedName>
        <fullName evidence="4">Secreted protein</fullName>
    </recommendedName>
</protein>
<keyword evidence="1" id="KW-0732">Signal</keyword>
<dbReference type="EMBL" id="JBBWRZ010000003">
    <property type="protein sequence ID" value="KAK8240330.1"/>
    <property type="molecule type" value="Genomic_DNA"/>
</dbReference>
<proteinExistence type="predicted"/>
<dbReference type="Proteomes" id="UP001492380">
    <property type="component" value="Unassembled WGS sequence"/>
</dbReference>